<feature type="region of interest" description="Disordered" evidence="1">
    <location>
        <begin position="153"/>
        <end position="184"/>
    </location>
</feature>
<name>A0A5B9DDH3_9ARCH</name>
<keyword evidence="2" id="KW-0812">Transmembrane</keyword>
<keyword evidence="5" id="KW-1185">Reference proteome</keyword>
<dbReference type="RefSeq" id="WP_147663734.1">
    <property type="nucleotide sequence ID" value="NZ_CP042905.2"/>
</dbReference>
<gene>
    <name evidence="4" type="ORF">DSAG12_02633</name>
</gene>
<sequence length="335" mass="37989">MNTDDAKRLKKIARYLLQISFVFIIGIEFLQIPLASCLDTSKLGESGKVTYVVDGDTFDVESVGRVRLADVNTPEMDTQAGVNAKTYVASLIDQKVVYLDIDDKYVTGYYGRYIAVAYVPYNSTHLVNLNQLLLKTGYAEKADYDNEFNPTIWENNPTEYVKNPSIPDTPENSDNPDNPDNSNDSSSNVIAGVIVLIVGILFLSGVFLFYADKNTSSRFIPKSPKKSVHPREKLTRPAILKTKRIINSEESPPSSRQTLLKTGKFGYLKQNVEGMLSWSLWKIVQVRGENKRVRNAPPTENFWKIWGKYKSSIKELGFSLSKYNERWQVSQWETL</sequence>
<keyword evidence="2" id="KW-1133">Transmembrane helix</keyword>
<dbReference type="EMBL" id="CP042905">
    <property type="protein sequence ID" value="QEE16803.1"/>
    <property type="molecule type" value="Genomic_DNA"/>
</dbReference>
<evidence type="ECO:0000313" key="4">
    <source>
        <dbReference type="EMBL" id="QEE16803.1"/>
    </source>
</evidence>
<reference evidence="4 5" key="2">
    <citation type="journal article" date="2024" name="Int. J. Syst. Evol. Microbiol.">
        <title>Promethearchaeum syntrophicum gen. nov., sp. nov., an anaerobic, obligately syntrophic archaeon, the first isolate of the lineage 'Asgard' archaea, and proposal of the new archaeal phylum Promethearchaeota phyl. nov. and kingdom Promethearchaeati regn. nov.</title>
        <authorList>
            <person name="Imachi H."/>
            <person name="Nobu M.K."/>
            <person name="Kato S."/>
            <person name="Takaki Y."/>
            <person name="Miyazaki M."/>
            <person name="Miyata M."/>
            <person name="Ogawara M."/>
            <person name="Saito Y."/>
            <person name="Sakai S."/>
            <person name="Tahara Y.O."/>
            <person name="Takano Y."/>
            <person name="Tasumi E."/>
            <person name="Uematsu K."/>
            <person name="Yoshimura T."/>
            <person name="Itoh T."/>
            <person name="Ohkuma M."/>
            <person name="Takai K."/>
        </authorList>
    </citation>
    <scope>NUCLEOTIDE SEQUENCE [LARGE SCALE GENOMIC DNA]</scope>
    <source>
        <strain evidence="4 5">MK-D1</strain>
    </source>
</reference>
<protein>
    <submittedName>
        <fullName evidence="4">Thermonuclease family protein</fullName>
    </submittedName>
</protein>
<organism evidence="4 5">
    <name type="scientific">Promethearchaeum syntrophicum</name>
    <dbReference type="NCBI Taxonomy" id="2594042"/>
    <lineage>
        <taxon>Archaea</taxon>
        <taxon>Promethearchaeati</taxon>
        <taxon>Promethearchaeota</taxon>
        <taxon>Promethearchaeia</taxon>
        <taxon>Promethearchaeales</taxon>
        <taxon>Promethearchaeaceae</taxon>
        <taxon>Promethearchaeum</taxon>
    </lineage>
</organism>
<feature type="transmembrane region" description="Helical" evidence="2">
    <location>
        <begin position="12"/>
        <end position="32"/>
    </location>
</feature>
<keyword evidence="2" id="KW-0472">Membrane</keyword>
<dbReference type="SUPFAM" id="SSF50199">
    <property type="entry name" value="Staphylococcal nuclease"/>
    <property type="match status" value="1"/>
</dbReference>
<dbReference type="PROSITE" id="PS50830">
    <property type="entry name" value="TNASE_3"/>
    <property type="match status" value="1"/>
</dbReference>
<dbReference type="InterPro" id="IPR016071">
    <property type="entry name" value="Staphylococal_nuclease_OB-fold"/>
</dbReference>
<dbReference type="AlphaFoldDB" id="A0A5B9DDH3"/>
<evidence type="ECO:0000313" key="5">
    <source>
        <dbReference type="Proteomes" id="UP000321408"/>
    </source>
</evidence>
<evidence type="ECO:0000256" key="1">
    <source>
        <dbReference type="SAM" id="MobiDB-lite"/>
    </source>
</evidence>
<dbReference type="GeneID" id="41330616"/>
<reference evidence="4 5" key="1">
    <citation type="journal article" date="2020" name="Nature">
        <title>Isolation of an archaeon at the prokaryote-eukaryote interface.</title>
        <authorList>
            <person name="Imachi H."/>
            <person name="Nobu M.K."/>
            <person name="Nakahara N."/>
            <person name="Morono Y."/>
            <person name="Ogawara M."/>
            <person name="Takaki Y."/>
            <person name="Takano Y."/>
            <person name="Uematsu K."/>
            <person name="Ikuta T."/>
            <person name="Ito M."/>
            <person name="Matsui Y."/>
            <person name="Miyazaki M."/>
            <person name="Murata K."/>
            <person name="Saito Y."/>
            <person name="Sakai S."/>
            <person name="Song C."/>
            <person name="Tasumi E."/>
            <person name="Yamanaka Y."/>
            <person name="Yamaguchi T."/>
            <person name="Kamagata Y."/>
            <person name="Tamaki H."/>
            <person name="Takai K."/>
        </authorList>
    </citation>
    <scope>NUCLEOTIDE SEQUENCE [LARGE SCALE GENOMIC DNA]</scope>
    <source>
        <strain evidence="4 5">MK-D1</strain>
    </source>
</reference>
<dbReference type="Proteomes" id="UP000321408">
    <property type="component" value="Chromosome"/>
</dbReference>
<dbReference type="Pfam" id="PF00565">
    <property type="entry name" value="SNase"/>
    <property type="match status" value="1"/>
</dbReference>
<accession>A0A5B9DDH3</accession>
<dbReference type="InterPro" id="IPR035437">
    <property type="entry name" value="SNase_OB-fold_sf"/>
</dbReference>
<dbReference type="KEGG" id="psyt:DSAG12_02633"/>
<dbReference type="OrthoDB" id="3327at2157"/>
<dbReference type="Gene3D" id="2.40.50.90">
    <property type="match status" value="1"/>
</dbReference>
<evidence type="ECO:0000259" key="3">
    <source>
        <dbReference type="PROSITE" id="PS50830"/>
    </source>
</evidence>
<feature type="domain" description="TNase-like" evidence="3">
    <location>
        <begin position="43"/>
        <end position="139"/>
    </location>
</feature>
<dbReference type="SMART" id="SM00318">
    <property type="entry name" value="SNc"/>
    <property type="match status" value="1"/>
</dbReference>
<feature type="transmembrane region" description="Helical" evidence="2">
    <location>
        <begin position="189"/>
        <end position="211"/>
    </location>
</feature>
<evidence type="ECO:0000256" key="2">
    <source>
        <dbReference type="SAM" id="Phobius"/>
    </source>
</evidence>
<feature type="compositionally biased region" description="Low complexity" evidence="1">
    <location>
        <begin position="168"/>
        <end position="184"/>
    </location>
</feature>
<proteinExistence type="predicted"/>